<dbReference type="OMA" id="WWLGQSG"/>
<organism evidence="3">
    <name type="scientific">Sinorhizobium medicae</name>
    <dbReference type="NCBI Taxonomy" id="110321"/>
    <lineage>
        <taxon>Bacteria</taxon>
        <taxon>Pseudomonadati</taxon>
        <taxon>Pseudomonadota</taxon>
        <taxon>Alphaproteobacteria</taxon>
        <taxon>Hyphomicrobiales</taxon>
        <taxon>Rhizobiaceae</taxon>
        <taxon>Sinorhizobium/Ensifer group</taxon>
        <taxon>Sinorhizobium</taxon>
    </lineage>
</organism>
<evidence type="ECO:0000259" key="1">
    <source>
        <dbReference type="Pfam" id="PF12706"/>
    </source>
</evidence>
<reference evidence="2" key="1">
    <citation type="submission" date="2017-04" db="EMBL/GenBank/DDBJ databases">
        <authorList>
            <person name="Porter S."/>
            <person name="Friesen M.L."/>
            <person name="Faber-Hammond J."/>
        </authorList>
    </citation>
    <scope>NUCLEOTIDE SEQUENCE</scope>
    <source>
        <strain evidence="2">Str16</strain>
    </source>
</reference>
<name>A0A508WVL3_9HYPH</name>
<evidence type="ECO:0000313" key="4">
    <source>
        <dbReference type="Proteomes" id="UP001190825"/>
    </source>
</evidence>
<dbReference type="EMBL" id="CABFNB010000093">
    <property type="protein sequence ID" value="VTZ61597.1"/>
    <property type="molecule type" value="Genomic_DNA"/>
</dbReference>
<dbReference type="PANTHER" id="PTHR43546">
    <property type="entry name" value="UPF0173 METAL-DEPENDENT HYDROLASE MJ1163-RELATED"/>
    <property type="match status" value="1"/>
</dbReference>
<evidence type="ECO:0000313" key="3">
    <source>
        <dbReference type="EMBL" id="VTZ61597.1"/>
    </source>
</evidence>
<proteinExistence type="predicted"/>
<dbReference type="Proteomes" id="UP000507954">
    <property type="component" value="Unassembled WGS sequence"/>
</dbReference>
<reference evidence="3" key="3">
    <citation type="submission" date="2019-06" db="EMBL/GenBank/DDBJ databases">
        <authorList>
            <person name="Le Quere A."/>
            <person name="Colella S."/>
        </authorList>
    </citation>
    <scope>NUCLEOTIDE SEQUENCE</scope>
    <source>
        <strain evidence="3">EmedicaeMD41</strain>
    </source>
</reference>
<keyword evidence="4" id="KW-1185">Reference proteome</keyword>
<dbReference type="InterPro" id="IPR001279">
    <property type="entry name" value="Metallo-B-lactamas"/>
</dbReference>
<dbReference type="SUPFAM" id="SSF56281">
    <property type="entry name" value="Metallo-hydrolase/oxidoreductase"/>
    <property type="match status" value="1"/>
</dbReference>
<dbReference type="Proteomes" id="UP001190825">
    <property type="component" value="Unassembled WGS sequence"/>
</dbReference>
<dbReference type="InterPro" id="IPR036866">
    <property type="entry name" value="RibonucZ/Hydroxyglut_hydro"/>
</dbReference>
<feature type="domain" description="Metallo-beta-lactamase" evidence="1">
    <location>
        <begin position="47"/>
        <end position="251"/>
    </location>
</feature>
<reference evidence="2 4" key="2">
    <citation type="journal article" date="2018" name="FEMS Microbiol. Ecol.">
        <title>Co-invading symbiotic mutualists of Medicago polymorpha retain high ancestral diversity and contain diverse accessory genomes.</title>
        <authorList>
            <person name="Porter S.S."/>
            <person name="Faber-Hammond J.J."/>
            <person name="Friesen M.L."/>
        </authorList>
    </citation>
    <scope>NUCLEOTIDE SEQUENCE [LARGE SCALE GENOMIC DNA]</scope>
    <source>
        <strain evidence="2 4">Str16</strain>
    </source>
</reference>
<dbReference type="EMBL" id="NBUC01000112">
    <property type="protein sequence ID" value="PLT99327.1"/>
    <property type="molecule type" value="Genomic_DNA"/>
</dbReference>
<dbReference type="Gene3D" id="3.60.15.10">
    <property type="entry name" value="Ribonuclease Z/Hydroxyacylglutathione hydrolase-like"/>
    <property type="match status" value="1"/>
</dbReference>
<evidence type="ECO:0000313" key="2">
    <source>
        <dbReference type="EMBL" id="PLT99327.1"/>
    </source>
</evidence>
<dbReference type="InterPro" id="IPR050114">
    <property type="entry name" value="UPF0173_UPF0282_UlaG_hydrolase"/>
</dbReference>
<dbReference type="Pfam" id="PF12706">
    <property type="entry name" value="Lactamase_B_2"/>
    <property type="match status" value="1"/>
</dbReference>
<gene>
    <name evidence="2" type="ORF">BMJ33_23945</name>
    <name evidence="3" type="ORF">EMEDMD4_280124</name>
</gene>
<accession>A0A508WVL3</accession>
<sequence>MTPPSSMPFLESPFSEPLAERLRAAARGVRLYWLGQAGFVILTSRFRIAIDPYLSDSLAEKYKGKRFEHDRMMPAPIAPSELGPVDLVLVTHQHTDHMDPQTLVPIAEANPDCRFLLPRAALGAAQERIGVQSERLVPIDAGESVEPLPGFTVSAIRAAHETLERTPEGWHRFLGYVVATDGVRLYHSGDTIPHEGLVEEVAPFRVDLALLPVNGRRAELTEAGIAGNLTLDEACLLADRIGAPDMIAHHYGMFAFNTECPEAIDTKSESADCRVRLHRAKLSVEYRLSRAG</sequence>
<protein>
    <submittedName>
        <fullName evidence="2">MBL fold metallo-hydrolase</fullName>
    </submittedName>
</protein>
<dbReference type="AlphaFoldDB" id="A0A508WVL3"/>